<name>V5WHB5_9SPIO</name>
<dbReference type="EMBL" id="CP006939">
    <property type="protein sequence ID" value="AHC15227.1"/>
    <property type="molecule type" value="Genomic_DNA"/>
</dbReference>
<evidence type="ECO:0000256" key="2">
    <source>
        <dbReference type="ARBA" id="ARBA00022755"/>
    </source>
</evidence>
<dbReference type="GO" id="GO:0005829">
    <property type="term" value="C:cytosol"/>
    <property type="evidence" value="ECO:0007669"/>
    <property type="project" value="TreeGrafter"/>
</dbReference>
<sequence>MNIVQKVPDQIKIRNALISVSDKTGIRELVRGLVRHGVNIYSTGGTFRTIQEELGDFDGGIHSDKLHSVSSYTGQPEMQGGLVKTLDYRIYLGLLSEPYNSDHREDMKRTQSIDFDMVVVNLYPFSQQISRKESTMESARSHIDIGGPTMLRASAKNYIRVASVCNPESYEEILSSMDKGDGSLNLEMRFSLARRSFEHTAGYDQAISSYLAGCSTDQLPSVYHISGEEWR</sequence>
<dbReference type="EC" id="2.1.2.3" evidence="6"/>
<dbReference type="GO" id="GO:0003937">
    <property type="term" value="F:IMP cyclohydrolase activity"/>
    <property type="evidence" value="ECO:0007669"/>
    <property type="project" value="UniProtKB-EC"/>
</dbReference>
<evidence type="ECO:0000256" key="4">
    <source>
        <dbReference type="ARBA" id="ARBA00023268"/>
    </source>
</evidence>
<dbReference type="eggNOG" id="COG0138">
    <property type="taxonomic scope" value="Bacteria"/>
</dbReference>
<dbReference type="EC" id="3.5.4.10" evidence="6"/>
<dbReference type="OrthoDB" id="9802065at2"/>
<organism evidence="6 7">
    <name type="scientific">Salinispira pacifica</name>
    <dbReference type="NCBI Taxonomy" id="1307761"/>
    <lineage>
        <taxon>Bacteria</taxon>
        <taxon>Pseudomonadati</taxon>
        <taxon>Spirochaetota</taxon>
        <taxon>Spirochaetia</taxon>
        <taxon>Spirochaetales</taxon>
        <taxon>Spirochaetaceae</taxon>
        <taxon>Salinispira</taxon>
    </lineage>
</organism>
<accession>V5WHB5</accession>
<dbReference type="KEGG" id="slr:L21SP2_1852"/>
<dbReference type="RefSeq" id="WP_024268144.1">
    <property type="nucleotide sequence ID" value="NC_023035.1"/>
</dbReference>
<dbReference type="Pfam" id="PF01808">
    <property type="entry name" value="AICARFT_IMPCHas"/>
    <property type="match status" value="1"/>
</dbReference>
<evidence type="ECO:0000313" key="6">
    <source>
        <dbReference type="EMBL" id="AHC15227.1"/>
    </source>
</evidence>
<evidence type="ECO:0000256" key="1">
    <source>
        <dbReference type="ARBA" id="ARBA00022679"/>
    </source>
</evidence>
<dbReference type="InterPro" id="IPR002695">
    <property type="entry name" value="PurH-like"/>
</dbReference>
<gene>
    <name evidence="6" type="ORF">L21SP2_1852</name>
</gene>
<dbReference type="SUPFAM" id="SSF52335">
    <property type="entry name" value="Methylglyoxal synthase-like"/>
    <property type="match status" value="1"/>
</dbReference>
<dbReference type="FunFam" id="3.40.50.1380:FF:000001">
    <property type="entry name" value="Bifunctional purine biosynthesis protein PurH"/>
    <property type="match status" value="1"/>
</dbReference>
<keyword evidence="4" id="KW-0511">Multifunctional enzyme</keyword>
<dbReference type="PROSITE" id="PS51855">
    <property type="entry name" value="MGS"/>
    <property type="match status" value="1"/>
</dbReference>
<dbReference type="Gene3D" id="3.40.50.1380">
    <property type="entry name" value="Methylglyoxal synthase-like domain"/>
    <property type="match status" value="1"/>
</dbReference>
<dbReference type="GO" id="GO:0006189">
    <property type="term" value="P:'de novo' IMP biosynthetic process"/>
    <property type="evidence" value="ECO:0007669"/>
    <property type="project" value="TreeGrafter"/>
</dbReference>
<dbReference type="SMART" id="SM00851">
    <property type="entry name" value="MGS"/>
    <property type="match status" value="1"/>
</dbReference>
<feature type="domain" description="MGS-like" evidence="5">
    <location>
        <begin position="5"/>
        <end position="165"/>
    </location>
</feature>
<dbReference type="PANTHER" id="PTHR11692:SF0">
    <property type="entry name" value="BIFUNCTIONAL PURINE BIOSYNTHESIS PROTEIN ATIC"/>
    <property type="match status" value="1"/>
</dbReference>
<dbReference type="InterPro" id="IPR011607">
    <property type="entry name" value="MGS-like_dom"/>
</dbReference>
<keyword evidence="2" id="KW-0658">Purine biosynthesis</keyword>
<keyword evidence="1 6" id="KW-0808">Transferase</keyword>
<dbReference type="Proteomes" id="UP000018680">
    <property type="component" value="Chromosome"/>
</dbReference>
<protein>
    <submittedName>
        <fullName evidence="6">IMP cyclohydrolase/ Phosphoribosylaminoimidazolecarboxamide formyltransferase</fullName>
        <ecNumber evidence="6">2.1.2.3</ecNumber>
        <ecNumber evidence="6">3.5.4.10</ecNumber>
    </submittedName>
</protein>
<keyword evidence="7" id="KW-1185">Reference proteome</keyword>
<dbReference type="PATRIC" id="fig|1307761.3.peg.1846"/>
<dbReference type="InterPro" id="IPR036914">
    <property type="entry name" value="MGS-like_dom_sf"/>
</dbReference>
<evidence type="ECO:0000259" key="5">
    <source>
        <dbReference type="PROSITE" id="PS51855"/>
    </source>
</evidence>
<dbReference type="Pfam" id="PF02142">
    <property type="entry name" value="MGS"/>
    <property type="match status" value="1"/>
</dbReference>
<keyword evidence="3 6" id="KW-0378">Hydrolase</keyword>
<dbReference type="AlphaFoldDB" id="V5WHB5"/>
<dbReference type="HOGENOM" id="CLU_016316_2_1_12"/>
<dbReference type="STRING" id="1307761.L21SP2_1852"/>
<evidence type="ECO:0000256" key="3">
    <source>
        <dbReference type="ARBA" id="ARBA00022801"/>
    </source>
</evidence>
<evidence type="ECO:0000313" key="7">
    <source>
        <dbReference type="Proteomes" id="UP000018680"/>
    </source>
</evidence>
<dbReference type="GO" id="GO:0004643">
    <property type="term" value="F:phosphoribosylaminoimidazolecarboxamide formyltransferase activity"/>
    <property type="evidence" value="ECO:0007669"/>
    <property type="project" value="UniProtKB-EC"/>
</dbReference>
<proteinExistence type="predicted"/>
<reference evidence="6 7" key="1">
    <citation type="journal article" date="2015" name="Stand. Genomic Sci.">
        <title>Complete genome sequence and description of Salinispira pacifica gen. nov., sp. nov., a novel spirochaete isolated form a hypersaline microbial mat.</title>
        <authorList>
            <person name="Ben Hania W."/>
            <person name="Joseph M."/>
            <person name="Schumann P."/>
            <person name="Bunk B."/>
            <person name="Fiebig A."/>
            <person name="Sproer C."/>
            <person name="Klenk H.P."/>
            <person name="Fardeau M.L."/>
            <person name="Spring S."/>
        </authorList>
    </citation>
    <scope>NUCLEOTIDE SEQUENCE [LARGE SCALE GENOMIC DNA]</scope>
    <source>
        <strain evidence="6 7">L21-RPul-D2</strain>
    </source>
</reference>
<dbReference type="PANTHER" id="PTHR11692">
    <property type="entry name" value="BIFUNCTIONAL PURINE BIOSYNTHESIS PROTEIN PURH"/>
    <property type="match status" value="1"/>
</dbReference>
<dbReference type="CDD" id="cd01421">
    <property type="entry name" value="IMPCH"/>
    <property type="match status" value="1"/>
</dbReference>